<dbReference type="Gramene" id="Mp1g05210.1">
    <property type="protein sequence ID" value="Mp1g05210.1.cds1"/>
    <property type="gene ID" value="Mp1g05210"/>
</dbReference>
<protein>
    <submittedName>
        <fullName evidence="2">Uncharacterized protein</fullName>
    </submittedName>
</protein>
<feature type="compositionally biased region" description="Basic and acidic residues" evidence="1">
    <location>
        <begin position="17"/>
        <end position="31"/>
    </location>
</feature>
<feature type="compositionally biased region" description="Polar residues" evidence="1">
    <location>
        <begin position="1"/>
        <end position="12"/>
    </location>
</feature>
<accession>A0A2R6XQQ0</accession>
<dbReference type="Proteomes" id="UP000244005">
    <property type="component" value="Unassembled WGS sequence"/>
</dbReference>
<sequence length="91" mass="10275">MTECKSSVSSVGTRRGPIVDRRGATNDESGFRRHPSSSLVMNTTSPPRIEYRNAPPLDLQLVSHYRDVKPSCEAQDSSVQLVRRFRRSRSN</sequence>
<reference evidence="3" key="1">
    <citation type="journal article" date="2017" name="Cell">
        <title>Insights into land plant evolution garnered from the Marchantia polymorpha genome.</title>
        <authorList>
            <person name="Bowman J.L."/>
            <person name="Kohchi T."/>
            <person name="Yamato K.T."/>
            <person name="Jenkins J."/>
            <person name="Shu S."/>
            <person name="Ishizaki K."/>
            <person name="Yamaoka S."/>
            <person name="Nishihama R."/>
            <person name="Nakamura Y."/>
            <person name="Berger F."/>
            <person name="Adam C."/>
            <person name="Aki S.S."/>
            <person name="Althoff F."/>
            <person name="Araki T."/>
            <person name="Arteaga-Vazquez M.A."/>
            <person name="Balasubrmanian S."/>
            <person name="Barry K."/>
            <person name="Bauer D."/>
            <person name="Boehm C.R."/>
            <person name="Briginshaw L."/>
            <person name="Caballero-Perez J."/>
            <person name="Catarino B."/>
            <person name="Chen F."/>
            <person name="Chiyoda S."/>
            <person name="Chovatia M."/>
            <person name="Davies K.M."/>
            <person name="Delmans M."/>
            <person name="Demura T."/>
            <person name="Dierschke T."/>
            <person name="Dolan L."/>
            <person name="Dorantes-Acosta A.E."/>
            <person name="Eklund D.M."/>
            <person name="Florent S.N."/>
            <person name="Flores-Sandoval E."/>
            <person name="Fujiyama A."/>
            <person name="Fukuzawa H."/>
            <person name="Galik B."/>
            <person name="Grimanelli D."/>
            <person name="Grimwood J."/>
            <person name="Grossniklaus U."/>
            <person name="Hamada T."/>
            <person name="Haseloff J."/>
            <person name="Hetherington A.J."/>
            <person name="Higo A."/>
            <person name="Hirakawa Y."/>
            <person name="Hundley H.N."/>
            <person name="Ikeda Y."/>
            <person name="Inoue K."/>
            <person name="Inoue S.I."/>
            <person name="Ishida S."/>
            <person name="Jia Q."/>
            <person name="Kakita M."/>
            <person name="Kanazawa T."/>
            <person name="Kawai Y."/>
            <person name="Kawashima T."/>
            <person name="Kennedy M."/>
            <person name="Kinose K."/>
            <person name="Kinoshita T."/>
            <person name="Kohara Y."/>
            <person name="Koide E."/>
            <person name="Komatsu K."/>
            <person name="Kopischke S."/>
            <person name="Kubo M."/>
            <person name="Kyozuka J."/>
            <person name="Lagercrantz U."/>
            <person name="Lin S.S."/>
            <person name="Lindquist E."/>
            <person name="Lipzen A.M."/>
            <person name="Lu C.W."/>
            <person name="De Luna E."/>
            <person name="Martienssen R.A."/>
            <person name="Minamino N."/>
            <person name="Mizutani M."/>
            <person name="Mizutani M."/>
            <person name="Mochizuki N."/>
            <person name="Monte I."/>
            <person name="Mosher R."/>
            <person name="Nagasaki H."/>
            <person name="Nakagami H."/>
            <person name="Naramoto S."/>
            <person name="Nishitani K."/>
            <person name="Ohtani M."/>
            <person name="Okamoto T."/>
            <person name="Okumura M."/>
            <person name="Phillips J."/>
            <person name="Pollak B."/>
            <person name="Reinders A."/>
            <person name="Rovekamp M."/>
            <person name="Sano R."/>
            <person name="Sawa S."/>
            <person name="Schmid M.W."/>
            <person name="Shirakawa M."/>
            <person name="Solano R."/>
            <person name="Spunde A."/>
            <person name="Suetsugu N."/>
            <person name="Sugano S."/>
            <person name="Sugiyama A."/>
            <person name="Sun R."/>
            <person name="Suzuki Y."/>
            <person name="Takenaka M."/>
            <person name="Takezawa D."/>
            <person name="Tomogane H."/>
            <person name="Tsuzuki M."/>
            <person name="Ueda T."/>
            <person name="Umeda M."/>
            <person name="Ward J.M."/>
            <person name="Watanabe Y."/>
            <person name="Yazaki K."/>
            <person name="Yokoyama R."/>
            <person name="Yoshitake Y."/>
            <person name="Yotsui I."/>
            <person name="Zachgo S."/>
            <person name="Schmutz J."/>
        </authorList>
    </citation>
    <scope>NUCLEOTIDE SEQUENCE [LARGE SCALE GENOMIC DNA]</scope>
    <source>
        <strain evidence="3">Tak-1</strain>
    </source>
</reference>
<evidence type="ECO:0000313" key="3">
    <source>
        <dbReference type="Proteomes" id="UP000244005"/>
    </source>
</evidence>
<feature type="compositionally biased region" description="Polar residues" evidence="1">
    <location>
        <begin position="36"/>
        <end position="46"/>
    </location>
</feature>
<feature type="region of interest" description="Disordered" evidence="1">
    <location>
        <begin position="1"/>
        <end position="51"/>
    </location>
</feature>
<keyword evidence="3" id="KW-1185">Reference proteome</keyword>
<dbReference type="AlphaFoldDB" id="A0A2R6XQQ0"/>
<dbReference type="EMBL" id="KZ772677">
    <property type="protein sequence ID" value="PTQ48441.1"/>
    <property type="molecule type" value="Genomic_DNA"/>
</dbReference>
<name>A0A2R6XQQ0_MARPO</name>
<organism evidence="2 3">
    <name type="scientific">Marchantia polymorpha</name>
    <name type="common">Common liverwort</name>
    <name type="synonym">Marchantia aquatica</name>
    <dbReference type="NCBI Taxonomy" id="3197"/>
    <lineage>
        <taxon>Eukaryota</taxon>
        <taxon>Viridiplantae</taxon>
        <taxon>Streptophyta</taxon>
        <taxon>Embryophyta</taxon>
        <taxon>Marchantiophyta</taxon>
        <taxon>Marchantiopsida</taxon>
        <taxon>Marchantiidae</taxon>
        <taxon>Marchantiales</taxon>
        <taxon>Marchantiaceae</taxon>
        <taxon>Marchantia</taxon>
    </lineage>
</organism>
<gene>
    <name evidence="2" type="ORF">MARPO_0005s0087</name>
</gene>
<evidence type="ECO:0000313" key="2">
    <source>
        <dbReference type="EMBL" id="PTQ48441.1"/>
    </source>
</evidence>
<evidence type="ECO:0000256" key="1">
    <source>
        <dbReference type="SAM" id="MobiDB-lite"/>
    </source>
</evidence>
<proteinExistence type="predicted"/>